<keyword evidence="8" id="KW-1185">Reference proteome</keyword>
<feature type="transmembrane region" description="Helical" evidence="5">
    <location>
        <begin position="129"/>
        <end position="153"/>
    </location>
</feature>
<organism evidence="7 8">
    <name type="scientific">Campylobacter gracilis RM3268</name>
    <dbReference type="NCBI Taxonomy" id="553220"/>
    <lineage>
        <taxon>Bacteria</taxon>
        <taxon>Pseudomonadati</taxon>
        <taxon>Campylobacterota</taxon>
        <taxon>Epsilonproteobacteria</taxon>
        <taxon>Campylobacterales</taxon>
        <taxon>Campylobacteraceae</taxon>
        <taxon>Campylobacter</taxon>
    </lineage>
</organism>
<keyword evidence="4 5" id="KW-0472">Membrane</keyword>
<evidence type="ECO:0000256" key="2">
    <source>
        <dbReference type="ARBA" id="ARBA00022692"/>
    </source>
</evidence>
<name>C8PFN1_9BACT</name>
<keyword evidence="3 5" id="KW-1133">Transmembrane helix</keyword>
<comment type="subcellular location">
    <subcellularLocation>
        <location evidence="1">Membrane</location>
    </subcellularLocation>
</comment>
<feature type="transmembrane region" description="Helical" evidence="5">
    <location>
        <begin position="54"/>
        <end position="75"/>
    </location>
</feature>
<evidence type="ECO:0000256" key="1">
    <source>
        <dbReference type="ARBA" id="ARBA00004370"/>
    </source>
</evidence>
<feature type="domain" description="TMEM205-like" evidence="6">
    <location>
        <begin position="11"/>
        <end position="120"/>
    </location>
</feature>
<dbReference type="Pfam" id="PF13664">
    <property type="entry name" value="DUF4149"/>
    <property type="match status" value="1"/>
</dbReference>
<dbReference type="InterPro" id="IPR025423">
    <property type="entry name" value="TMEM205-like"/>
</dbReference>
<evidence type="ECO:0000256" key="4">
    <source>
        <dbReference type="ARBA" id="ARBA00023136"/>
    </source>
</evidence>
<evidence type="ECO:0000313" key="7">
    <source>
        <dbReference type="EMBL" id="EEV18343.1"/>
    </source>
</evidence>
<dbReference type="AlphaFoldDB" id="C8PFN1"/>
<dbReference type="Proteomes" id="UP000005709">
    <property type="component" value="Unassembled WGS sequence"/>
</dbReference>
<reference evidence="7 8" key="1">
    <citation type="submission" date="2009-07" db="EMBL/GenBank/DDBJ databases">
        <authorList>
            <person name="Madupu R."/>
            <person name="Sebastian Y."/>
            <person name="Durkin A.S."/>
            <person name="Torralba M."/>
            <person name="Methe B."/>
            <person name="Sutton G.G."/>
            <person name="Strausberg R.L."/>
            <person name="Nelson K.E."/>
        </authorList>
    </citation>
    <scope>NUCLEOTIDE SEQUENCE [LARGE SCALE GENOMIC DNA]</scope>
    <source>
        <strain evidence="7 8">RM3268</strain>
    </source>
</reference>
<dbReference type="RefSeq" id="WP_005870113.1">
    <property type="nucleotide sequence ID" value="NZ_ACYG01000017.1"/>
</dbReference>
<evidence type="ECO:0000256" key="5">
    <source>
        <dbReference type="SAM" id="Phobius"/>
    </source>
</evidence>
<proteinExistence type="predicted"/>
<dbReference type="GO" id="GO:0016020">
    <property type="term" value="C:membrane"/>
    <property type="evidence" value="ECO:0007669"/>
    <property type="project" value="UniProtKB-SubCell"/>
</dbReference>
<protein>
    <recommendedName>
        <fullName evidence="6">TMEM205-like domain-containing protein</fullName>
    </recommendedName>
</protein>
<comment type="caution">
    <text evidence="7">The sequence shown here is derived from an EMBL/GenBank/DDBJ whole genome shotgun (WGS) entry which is preliminary data.</text>
</comment>
<accession>C8PFN1</accession>
<evidence type="ECO:0000256" key="3">
    <source>
        <dbReference type="ARBA" id="ARBA00022989"/>
    </source>
</evidence>
<dbReference type="EMBL" id="ACYG01000017">
    <property type="protein sequence ID" value="EEV18343.1"/>
    <property type="molecule type" value="Genomic_DNA"/>
</dbReference>
<evidence type="ECO:0000259" key="6">
    <source>
        <dbReference type="Pfam" id="PF13664"/>
    </source>
</evidence>
<sequence length="174" mass="19181">MRAIFSIYIFIIAALIGIELSLGALVAPVVFFPQQIIGEGVLSHFQSGKLMSEIFVKYGGILIAVSIICLVFEMINFNNNKSQSFRLRLSTLMLTLVNIILALLFVLYFTDYVINAQKIGAEATMTPEFAQIHAASEWCMKLIIVFQTVLFFAKILPALAAKKVAPEQSAADAD</sequence>
<dbReference type="eggNOG" id="ENOG50348MQ">
    <property type="taxonomic scope" value="Bacteria"/>
</dbReference>
<feature type="transmembrane region" description="Helical" evidence="5">
    <location>
        <begin position="7"/>
        <end position="34"/>
    </location>
</feature>
<feature type="transmembrane region" description="Helical" evidence="5">
    <location>
        <begin position="87"/>
        <end position="109"/>
    </location>
</feature>
<keyword evidence="2 5" id="KW-0812">Transmembrane</keyword>
<evidence type="ECO:0000313" key="8">
    <source>
        <dbReference type="Proteomes" id="UP000005709"/>
    </source>
</evidence>
<gene>
    <name evidence="7" type="ORF">CAMGR0001_0674</name>
</gene>